<reference evidence="2" key="1">
    <citation type="submission" date="2020-05" db="UniProtKB">
        <authorList>
            <consortium name="EnsemblMetazoa"/>
        </authorList>
    </citation>
    <scope>IDENTIFICATION</scope>
    <source>
        <strain evidence="2">TTRI</strain>
    </source>
</reference>
<dbReference type="Proteomes" id="UP000078200">
    <property type="component" value="Unassembled WGS sequence"/>
</dbReference>
<dbReference type="VEuPathDB" id="VectorBase:GAUT043389"/>
<name>A0A1A9VPF4_GLOAU</name>
<evidence type="ECO:0000313" key="2">
    <source>
        <dbReference type="EnsemblMetazoa" id="GAUT043389-PA"/>
    </source>
</evidence>
<evidence type="ECO:0000313" key="3">
    <source>
        <dbReference type="Proteomes" id="UP000078200"/>
    </source>
</evidence>
<proteinExistence type="predicted"/>
<sequence length="186" mass="21664">MSHIPNLLFSKLLFKYPKLWGVNSEWVNWDVDSRQLGATLTDKLGYRVTTNDVRFKIPYLNELIGETINGKTMELLEKYLDEYTEEIVRDHFEEMSDERIREIVTGTFGGTMGEQTTARGIKSPAKVDNREIDIYFNDEGPSTSVNARQRLAEWQIEREQSEQVQPQQQSPKEQVQLKQQPPKQQV</sequence>
<feature type="region of interest" description="Disordered" evidence="1">
    <location>
        <begin position="157"/>
        <end position="186"/>
    </location>
</feature>
<evidence type="ECO:0000256" key="1">
    <source>
        <dbReference type="SAM" id="MobiDB-lite"/>
    </source>
</evidence>
<organism evidence="2 3">
    <name type="scientific">Glossina austeni</name>
    <name type="common">Savannah tsetse fly</name>
    <dbReference type="NCBI Taxonomy" id="7395"/>
    <lineage>
        <taxon>Eukaryota</taxon>
        <taxon>Metazoa</taxon>
        <taxon>Ecdysozoa</taxon>
        <taxon>Arthropoda</taxon>
        <taxon>Hexapoda</taxon>
        <taxon>Insecta</taxon>
        <taxon>Pterygota</taxon>
        <taxon>Neoptera</taxon>
        <taxon>Endopterygota</taxon>
        <taxon>Diptera</taxon>
        <taxon>Brachycera</taxon>
        <taxon>Muscomorpha</taxon>
        <taxon>Hippoboscoidea</taxon>
        <taxon>Glossinidae</taxon>
        <taxon>Glossina</taxon>
    </lineage>
</organism>
<dbReference type="EnsemblMetazoa" id="GAUT043389-RA">
    <property type="protein sequence ID" value="GAUT043389-PA"/>
    <property type="gene ID" value="GAUT043389"/>
</dbReference>
<protein>
    <submittedName>
        <fullName evidence="2">Uncharacterized protein</fullName>
    </submittedName>
</protein>
<accession>A0A1A9VPF4</accession>
<dbReference type="AlphaFoldDB" id="A0A1A9VPF4"/>
<keyword evidence="3" id="KW-1185">Reference proteome</keyword>
<feature type="compositionally biased region" description="Low complexity" evidence="1">
    <location>
        <begin position="162"/>
        <end position="186"/>
    </location>
</feature>